<comment type="caution">
    <text evidence="2">The sequence shown here is derived from an EMBL/GenBank/DDBJ whole genome shotgun (WGS) entry which is preliminary data.</text>
</comment>
<name>A0A1A5YEE1_9BACL</name>
<organism evidence="2 3">
    <name type="scientific">Paenibacillus oryzae</name>
    <dbReference type="NCBI Taxonomy" id="1844972"/>
    <lineage>
        <taxon>Bacteria</taxon>
        <taxon>Bacillati</taxon>
        <taxon>Bacillota</taxon>
        <taxon>Bacilli</taxon>
        <taxon>Bacillales</taxon>
        <taxon>Paenibacillaceae</taxon>
        <taxon>Paenibacillus</taxon>
    </lineage>
</organism>
<dbReference type="Proteomes" id="UP000092024">
    <property type="component" value="Unassembled WGS sequence"/>
</dbReference>
<accession>A0A1A5YEE1</accession>
<evidence type="ECO:0000313" key="3">
    <source>
        <dbReference type="Proteomes" id="UP000092024"/>
    </source>
</evidence>
<feature type="compositionally biased region" description="Basic and acidic residues" evidence="1">
    <location>
        <begin position="14"/>
        <end position="31"/>
    </location>
</feature>
<feature type="region of interest" description="Disordered" evidence="1">
    <location>
        <begin position="1"/>
        <end position="31"/>
    </location>
</feature>
<dbReference type="STRING" id="1844972.A7K91_17795"/>
<gene>
    <name evidence="2" type="ORF">A7K91_17795</name>
</gene>
<keyword evidence="3" id="KW-1185">Reference proteome</keyword>
<evidence type="ECO:0000313" key="2">
    <source>
        <dbReference type="EMBL" id="OBR63770.1"/>
    </source>
</evidence>
<dbReference type="AlphaFoldDB" id="A0A1A5YEE1"/>
<sequence length="91" mass="10096">MPAAEMLAPSVVQEAREPDPDQGYAREEVQKGDQRAVQRVAGTTCFFTPFLSICMPENAGASACDAGFFVYYAEFFVPFIKHRRGCLTLIQ</sequence>
<dbReference type="EMBL" id="LYPA01000069">
    <property type="protein sequence ID" value="OBR63770.1"/>
    <property type="molecule type" value="Genomic_DNA"/>
</dbReference>
<evidence type="ECO:0000256" key="1">
    <source>
        <dbReference type="SAM" id="MobiDB-lite"/>
    </source>
</evidence>
<proteinExistence type="predicted"/>
<protein>
    <submittedName>
        <fullName evidence="2">Uncharacterized protein</fullName>
    </submittedName>
</protein>
<reference evidence="2 3" key="1">
    <citation type="submission" date="2016-05" db="EMBL/GenBank/DDBJ databases">
        <title>Paenibacillus oryzae. sp. nov., isolated from the rice root.</title>
        <authorList>
            <person name="Zhang J."/>
            <person name="Zhang X."/>
        </authorList>
    </citation>
    <scope>NUCLEOTIDE SEQUENCE [LARGE SCALE GENOMIC DNA]</scope>
    <source>
        <strain evidence="2 3">1DrF-4</strain>
    </source>
</reference>